<feature type="domain" description="VWFA" evidence="1">
    <location>
        <begin position="116"/>
        <end position="267"/>
    </location>
</feature>
<evidence type="ECO:0000313" key="2">
    <source>
        <dbReference type="EMBL" id="MCC2218442.1"/>
    </source>
</evidence>
<accession>A0ABS8FMK2</accession>
<dbReference type="Gene3D" id="3.40.50.410">
    <property type="entry name" value="von Willebrand factor, type A domain"/>
    <property type="match status" value="1"/>
</dbReference>
<dbReference type="RefSeq" id="WP_227573062.1">
    <property type="nucleotide sequence ID" value="NZ_JAJEQT010000002.1"/>
</dbReference>
<sequence length="283" mass="31590">MKQKNVDMQEEIFLPVEQSGRERSIIEVLDEMMASLELPFSQKRAAQLKIKKGKHSGSVVPSEAERKMCGLSDVDIPATIRTCVERGSHMEKDGLQGQIMPEDLRMKRYRNKKHSTVLFVVDASRSQGANKRLAFAKSAVMAMLEKAYCDRDRVGLILFGDKHATVKLPFTKSVDVAAENMRELKAKGNTPLAMGLRLAEQVQLTDRRKYPEDIHLTVLITDGKSNYDAEHGNPVKLVYQAAEDLRKNELPLLVIDTENSIFGMGIGARIAELADGAYVKCAE</sequence>
<organism evidence="2 3">
    <name type="scientific">Coprococcus hominis</name>
    <name type="common">ex Arizal et al. 2022</name>
    <dbReference type="NCBI Taxonomy" id="2881262"/>
    <lineage>
        <taxon>Bacteria</taxon>
        <taxon>Bacillati</taxon>
        <taxon>Bacillota</taxon>
        <taxon>Clostridia</taxon>
        <taxon>Lachnospirales</taxon>
        <taxon>Lachnospiraceae</taxon>
        <taxon>Coprococcus</taxon>
    </lineage>
</organism>
<protein>
    <submittedName>
        <fullName evidence="2">VWA domain-containing protein</fullName>
    </submittedName>
</protein>
<dbReference type="InterPro" id="IPR052989">
    <property type="entry name" value="Mg-chelatase_DI-like"/>
</dbReference>
<dbReference type="PANTHER" id="PTHR35023:SF1">
    <property type="entry name" value="MG-PROTOPORPHYRIN IX CHELATASE"/>
    <property type="match status" value="1"/>
</dbReference>
<dbReference type="InterPro" id="IPR002035">
    <property type="entry name" value="VWF_A"/>
</dbReference>
<dbReference type="PROSITE" id="PS50234">
    <property type="entry name" value="VWFA"/>
    <property type="match status" value="1"/>
</dbReference>
<dbReference type="SUPFAM" id="SSF53300">
    <property type="entry name" value="vWA-like"/>
    <property type="match status" value="1"/>
</dbReference>
<keyword evidence="3" id="KW-1185">Reference proteome</keyword>
<gene>
    <name evidence="2" type="ORF">LKD28_05240</name>
</gene>
<dbReference type="Proteomes" id="UP001198495">
    <property type="component" value="Unassembled WGS sequence"/>
</dbReference>
<proteinExistence type="predicted"/>
<evidence type="ECO:0000313" key="3">
    <source>
        <dbReference type="Proteomes" id="UP001198495"/>
    </source>
</evidence>
<dbReference type="Pfam" id="PF13519">
    <property type="entry name" value="VWA_2"/>
    <property type="match status" value="1"/>
</dbReference>
<name>A0ABS8FMK2_9FIRM</name>
<dbReference type="EMBL" id="JAJEQT010000002">
    <property type="protein sequence ID" value="MCC2218442.1"/>
    <property type="molecule type" value="Genomic_DNA"/>
</dbReference>
<dbReference type="PANTHER" id="PTHR35023">
    <property type="entry name" value="CHELATASE-RELATED"/>
    <property type="match status" value="1"/>
</dbReference>
<dbReference type="SMART" id="SM00327">
    <property type="entry name" value="VWA"/>
    <property type="match status" value="1"/>
</dbReference>
<reference evidence="2 3" key="1">
    <citation type="submission" date="2021-10" db="EMBL/GenBank/DDBJ databases">
        <title>Anaerobic single-cell dispensing facilitates the cultivation of human gut bacteria.</title>
        <authorList>
            <person name="Afrizal A."/>
        </authorList>
    </citation>
    <scope>NUCLEOTIDE SEQUENCE [LARGE SCALE GENOMIC DNA]</scope>
    <source>
        <strain evidence="2 3">CLA-AA-H212</strain>
    </source>
</reference>
<dbReference type="InterPro" id="IPR036465">
    <property type="entry name" value="vWFA_dom_sf"/>
</dbReference>
<comment type="caution">
    <text evidence="2">The sequence shown here is derived from an EMBL/GenBank/DDBJ whole genome shotgun (WGS) entry which is preliminary data.</text>
</comment>
<evidence type="ECO:0000259" key="1">
    <source>
        <dbReference type="PROSITE" id="PS50234"/>
    </source>
</evidence>